<dbReference type="Gene3D" id="3.10.129.10">
    <property type="entry name" value="Hotdog Thioesterase"/>
    <property type="match status" value="1"/>
</dbReference>
<gene>
    <name evidence="1" type="ORF">GCM10023215_17210</name>
</gene>
<dbReference type="Proteomes" id="UP001500325">
    <property type="component" value="Unassembled WGS sequence"/>
</dbReference>
<evidence type="ECO:0000313" key="1">
    <source>
        <dbReference type="EMBL" id="GAA4683419.1"/>
    </source>
</evidence>
<accession>A0ABP8W7V1</accession>
<dbReference type="EMBL" id="BAABIC010000005">
    <property type="protein sequence ID" value="GAA4683419.1"/>
    <property type="molecule type" value="Genomic_DNA"/>
</dbReference>
<evidence type="ECO:0008006" key="3">
    <source>
        <dbReference type="Google" id="ProtNLM"/>
    </source>
</evidence>
<comment type="caution">
    <text evidence="1">The sequence shown here is derived from an EMBL/GenBank/DDBJ whole genome shotgun (WGS) entry which is preliminary data.</text>
</comment>
<organism evidence="1 2">
    <name type="scientific">Pseudonocardia yuanmonensis</name>
    <dbReference type="NCBI Taxonomy" id="1095914"/>
    <lineage>
        <taxon>Bacteria</taxon>
        <taxon>Bacillati</taxon>
        <taxon>Actinomycetota</taxon>
        <taxon>Actinomycetes</taxon>
        <taxon>Pseudonocardiales</taxon>
        <taxon>Pseudonocardiaceae</taxon>
        <taxon>Pseudonocardia</taxon>
    </lineage>
</organism>
<dbReference type="InterPro" id="IPR029069">
    <property type="entry name" value="HotDog_dom_sf"/>
</dbReference>
<proteinExistence type="predicted"/>
<evidence type="ECO:0000313" key="2">
    <source>
        <dbReference type="Proteomes" id="UP001500325"/>
    </source>
</evidence>
<dbReference type="RefSeq" id="WP_345379606.1">
    <property type="nucleotide sequence ID" value="NZ_BAABIC010000005.1"/>
</dbReference>
<sequence>MKVGDVLPGRTVEVRPEPMKVTAALLRDPNMIHLDPAVTDELGLGPRVVNQGPLNLGYVHTLLEEFGRVVSSRFRFHGNVLAGDRVVPGARVTAVDGDLVDCEVWLDVVGGARAVSGTARIRAR</sequence>
<dbReference type="SUPFAM" id="SSF54637">
    <property type="entry name" value="Thioesterase/thiol ester dehydrase-isomerase"/>
    <property type="match status" value="1"/>
</dbReference>
<reference evidence="2" key="1">
    <citation type="journal article" date="2019" name="Int. J. Syst. Evol. Microbiol.">
        <title>The Global Catalogue of Microorganisms (GCM) 10K type strain sequencing project: providing services to taxonomists for standard genome sequencing and annotation.</title>
        <authorList>
            <consortium name="The Broad Institute Genomics Platform"/>
            <consortium name="The Broad Institute Genome Sequencing Center for Infectious Disease"/>
            <person name="Wu L."/>
            <person name="Ma J."/>
        </authorList>
    </citation>
    <scope>NUCLEOTIDE SEQUENCE [LARGE SCALE GENOMIC DNA]</scope>
    <source>
        <strain evidence="2">JCM 18055</strain>
    </source>
</reference>
<keyword evidence="2" id="KW-1185">Reference proteome</keyword>
<protein>
    <recommendedName>
        <fullName evidence="3">MaoC-like domain-containing protein</fullName>
    </recommendedName>
</protein>
<name>A0ABP8W7V1_9PSEU</name>